<feature type="region of interest" description="Disordered" evidence="1">
    <location>
        <begin position="1"/>
        <end position="45"/>
    </location>
</feature>
<evidence type="ECO:0000256" key="2">
    <source>
        <dbReference type="SAM" id="Phobius"/>
    </source>
</evidence>
<keyword evidence="2" id="KW-0472">Membrane</keyword>
<keyword evidence="2" id="KW-1133">Transmembrane helix</keyword>
<dbReference type="Proteomes" id="UP001465976">
    <property type="component" value="Unassembled WGS sequence"/>
</dbReference>
<evidence type="ECO:0000313" key="3">
    <source>
        <dbReference type="EMBL" id="KAL0563076.1"/>
    </source>
</evidence>
<organism evidence="3 4">
    <name type="scientific">Marasmius crinis-equi</name>
    <dbReference type="NCBI Taxonomy" id="585013"/>
    <lineage>
        <taxon>Eukaryota</taxon>
        <taxon>Fungi</taxon>
        <taxon>Dikarya</taxon>
        <taxon>Basidiomycota</taxon>
        <taxon>Agaricomycotina</taxon>
        <taxon>Agaricomycetes</taxon>
        <taxon>Agaricomycetidae</taxon>
        <taxon>Agaricales</taxon>
        <taxon>Marasmiineae</taxon>
        <taxon>Marasmiaceae</taxon>
        <taxon>Marasmius</taxon>
    </lineage>
</organism>
<proteinExistence type="predicted"/>
<dbReference type="EMBL" id="JBAHYK010003978">
    <property type="protein sequence ID" value="KAL0563076.1"/>
    <property type="molecule type" value="Genomic_DNA"/>
</dbReference>
<protein>
    <submittedName>
        <fullName evidence="3">Uncharacterized protein</fullName>
    </submittedName>
</protein>
<feature type="compositionally biased region" description="Basic and acidic residues" evidence="1">
    <location>
        <begin position="31"/>
        <end position="45"/>
    </location>
</feature>
<name>A0ABR3EJL8_9AGAR</name>
<keyword evidence="2" id="KW-0812">Transmembrane</keyword>
<reference evidence="3 4" key="1">
    <citation type="submission" date="2024-02" db="EMBL/GenBank/DDBJ databases">
        <title>A draft genome for the cacao thread blight pathogen Marasmius crinis-equi.</title>
        <authorList>
            <person name="Cohen S.P."/>
            <person name="Baruah I.K."/>
            <person name="Amoako-Attah I."/>
            <person name="Bukari Y."/>
            <person name="Meinhardt L.W."/>
            <person name="Bailey B.A."/>
        </authorList>
    </citation>
    <scope>NUCLEOTIDE SEQUENCE [LARGE SCALE GENOMIC DNA]</scope>
    <source>
        <strain evidence="3 4">GH-76</strain>
    </source>
</reference>
<comment type="caution">
    <text evidence="3">The sequence shown here is derived from an EMBL/GenBank/DDBJ whole genome shotgun (WGS) entry which is preliminary data.</text>
</comment>
<accession>A0ABR3EJL8</accession>
<keyword evidence="4" id="KW-1185">Reference proteome</keyword>
<feature type="transmembrane region" description="Helical" evidence="2">
    <location>
        <begin position="55"/>
        <end position="76"/>
    </location>
</feature>
<evidence type="ECO:0000256" key="1">
    <source>
        <dbReference type="SAM" id="MobiDB-lite"/>
    </source>
</evidence>
<feature type="compositionally biased region" description="Gly residues" evidence="1">
    <location>
        <begin position="20"/>
        <end position="30"/>
    </location>
</feature>
<evidence type="ECO:0000313" key="4">
    <source>
        <dbReference type="Proteomes" id="UP001465976"/>
    </source>
</evidence>
<sequence length="281" mass="30526">MSSSTDTLISSTFPPTPTRGPGGFNGGSGNRDGDNNGGRDSRGRDRGNNDFAGSIYLYAFLGVLFLLLLVSTIVLLRTRALRQRHRREVAEAIRNGTYIPPPDFKWSADPVMFDAWVEKGRREVDARWEDIKPVSASLYSTESKINDSNQKTRTQTLQNIGNTSSTATSVLSRLRQAFARPRNSGFTMPTFTSRSPPSTAAFDAELLVLNSDPKVGAQAPLHLEHVASAQAVRVSVLIAMPMPTEVRLETWELSVPYVEVGSVDVDVGVDAATAAGNLNTK</sequence>
<gene>
    <name evidence="3" type="ORF">V5O48_019001</name>
</gene>